<evidence type="ECO:0000256" key="1">
    <source>
        <dbReference type="ARBA" id="ARBA00022670"/>
    </source>
</evidence>
<dbReference type="InterPro" id="IPR024079">
    <property type="entry name" value="MetalloPept_cat_dom_sf"/>
</dbReference>
<dbReference type="GO" id="GO:0004222">
    <property type="term" value="F:metalloendopeptidase activity"/>
    <property type="evidence" value="ECO:0007669"/>
    <property type="project" value="InterPro"/>
</dbReference>
<evidence type="ECO:0000259" key="5">
    <source>
        <dbReference type="Pfam" id="PF00413"/>
    </source>
</evidence>
<evidence type="ECO:0000256" key="2">
    <source>
        <dbReference type="ARBA" id="ARBA00022723"/>
    </source>
</evidence>
<dbReference type="GO" id="GO:0031012">
    <property type="term" value="C:extracellular matrix"/>
    <property type="evidence" value="ECO:0007669"/>
    <property type="project" value="InterPro"/>
</dbReference>
<evidence type="ECO:0000313" key="7">
    <source>
        <dbReference type="Proteomes" id="UP000245634"/>
    </source>
</evidence>
<proteinExistence type="predicted"/>
<keyword evidence="4" id="KW-0862">Zinc</keyword>
<evidence type="ECO:0000256" key="4">
    <source>
        <dbReference type="ARBA" id="ARBA00022833"/>
    </source>
</evidence>
<keyword evidence="7" id="KW-1185">Reference proteome</keyword>
<protein>
    <submittedName>
        <fullName evidence="6">Matrixin</fullName>
    </submittedName>
</protein>
<evidence type="ECO:0000313" key="6">
    <source>
        <dbReference type="EMBL" id="PWK14943.1"/>
    </source>
</evidence>
<dbReference type="AlphaFoldDB" id="A0A316DCM1"/>
<keyword evidence="1" id="KW-0645">Protease</keyword>
<name>A0A316DCM1_9BACL</name>
<dbReference type="EMBL" id="QGGL01000004">
    <property type="protein sequence ID" value="PWK14943.1"/>
    <property type="molecule type" value="Genomic_DNA"/>
</dbReference>
<accession>A0A316DCM1</accession>
<dbReference type="SUPFAM" id="SSF55486">
    <property type="entry name" value="Metalloproteases ('zincins'), catalytic domain"/>
    <property type="match status" value="1"/>
</dbReference>
<evidence type="ECO:0000256" key="3">
    <source>
        <dbReference type="ARBA" id="ARBA00022801"/>
    </source>
</evidence>
<keyword evidence="3" id="KW-0378">Hydrolase</keyword>
<feature type="domain" description="Peptidase M10 metallopeptidase" evidence="5">
    <location>
        <begin position="135"/>
        <end position="198"/>
    </location>
</feature>
<reference evidence="6 7" key="1">
    <citation type="submission" date="2018-05" db="EMBL/GenBank/DDBJ databases">
        <title>Genomic Encyclopedia of Type Strains, Phase IV (KMG-IV): sequencing the most valuable type-strain genomes for metagenomic binning, comparative biology and taxonomic classification.</title>
        <authorList>
            <person name="Goeker M."/>
        </authorList>
    </citation>
    <scope>NUCLEOTIDE SEQUENCE [LARGE SCALE GENOMIC DNA]</scope>
    <source>
        <strain evidence="6 7">DSM 18773</strain>
    </source>
</reference>
<dbReference type="GO" id="GO:0008270">
    <property type="term" value="F:zinc ion binding"/>
    <property type="evidence" value="ECO:0007669"/>
    <property type="project" value="InterPro"/>
</dbReference>
<comment type="caution">
    <text evidence="6">The sequence shown here is derived from an EMBL/GenBank/DDBJ whole genome shotgun (WGS) entry which is preliminary data.</text>
</comment>
<dbReference type="OrthoDB" id="2919733at2"/>
<organism evidence="6 7">
    <name type="scientific">Tumebacillus permanentifrigoris</name>
    <dbReference type="NCBI Taxonomy" id="378543"/>
    <lineage>
        <taxon>Bacteria</taxon>
        <taxon>Bacillati</taxon>
        <taxon>Bacillota</taxon>
        <taxon>Bacilli</taxon>
        <taxon>Bacillales</taxon>
        <taxon>Alicyclobacillaceae</taxon>
        <taxon>Tumebacillus</taxon>
    </lineage>
</organism>
<keyword evidence="2" id="KW-0479">Metal-binding</keyword>
<gene>
    <name evidence="6" type="ORF">C7459_104146</name>
</gene>
<dbReference type="InterPro" id="IPR001818">
    <property type="entry name" value="Pept_M10_metallopeptidase"/>
</dbReference>
<sequence length="199" mass="21462">MKKGFLAVVASALIGFVLVGDVQAAYGYNLFGYTLNGGVGSYGNAKRYYFVDSSASGSSSVIDTGMSEWVNSTARTGVTTSVSYRSTTTQSSSVMDWYAGNYYDASQGVIAETEFWIYSTKVAPTAQNWGWNKEKINSVTYSPLSDWDERGSVAHEIGHAFGLAHSNSNPYAIMCQLSNGRQVQSATADDLNGVNALYH</sequence>
<dbReference type="GO" id="GO:0006508">
    <property type="term" value="P:proteolysis"/>
    <property type="evidence" value="ECO:0007669"/>
    <property type="project" value="UniProtKB-KW"/>
</dbReference>
<dbReference type="RefSeq" id="WP_109687365.1">
    <property type="nucleotide sequence ID" value="NZ_QGGL01000004.1"/>
</dbReference>
<dbReference type="Pfam" id="PF00413">
    <property type="entry name" value="Peptidase_M10"/>
    <property type="match status" value="1"/>
</dbReference>
<dbReference type="Gene3D" id="3.40.390.10">
    <property type="entry name" value="Collagenase (Catalytic Domain)"/>
    <property type="match status" value="1"/>
</dbReference>
<dbReference type="Proteomes" id="UP000245634">
    <property type="component" value="Unassembled WGS sequence"/>
</dbReference>